<accession>A0A3P6T9L8</accession>
<feature type="compositionally biased region" description="Basic and acidic residues" evidence="1">
    <location>
        <begin position="90"/>
        <end position="107"/>
    </location>
</feature>
<dbReference type="InterPro" id="IPR051112">
    <property type="entry name" value="CWC26_splicing_factor"/>
</dbReference>
<evidence type="ECO:0000313" key="2">
    <source>
        <dbReference type="EMBL" id="VDK80009.1"/>
    </source>
</evidence>
<dbReference type="GO" id="GO:0003723">
    <property type="term" value="F:RNA binding"/>
    <property type="evidence" value="ECO:0007669"/>
    <property type="project" value="TreeGrafter"/>
</dbReference>
<keyword evidence="3" id="KW-1185">Reference proteome</keyword>
<dbReference type="OrthoDB" id="6022at2759"/>
<gene>
    <name evidence="2" type="ORF">CGOC_LOCUS7647</name>
</gene>
<reference evidence="2 3" key="1">
    <citation type="submission" date="2018-11" db="EMBL/GenBank/DDBJ databases">
        <authorList>
            <consortium name="Pathogen Informatics"/>
        </authorList>
    </citation>
    <scope>NUCLEOTIDE SEQUENCE [LARGE SCALE GENOMIC DNA]</scope>
</reference>
<dbReference type="GO" id="GO:0000398">
    <property type="term" value="P:mRNA splicing, via spliceosome"/>
    <property type="evidence" value="ECO:0007669"/>
    <property type="project" value="TreeGrafter"/>
</dbReference>
<feature type="compositionally biased region" description="Basic and acidic residues" evidence="1">
    <location>
        <begin position="33"/>
        <end position="79"/>
    </location>
</feature>
<sequence>MHVHHFTVAVVKPFLRAKSTCRSYHRKTSQKPIKLEVDSDQSPERRDESPPRRREQPRGRERRIASPEKLGKESQKTLDGKIAGLQSADALKKESEKIREQESKMFEEMDATISGRFAETTVREKQVRKKREKPEDKERKEREAKKQAELQEKYDLWNKGVAQKER</sequence>
<feature type="non-terminal residue" evidence="2">
    <location>
        <position position="166"/>
    </location>
</feature>
<evidence type="ECO:0000256" key="1">
    <source>
        <dbReference type="SAM" id="MobiDB-lite"/>
    </source>
</evidence>
<dbReference type="GO" id="GO:0070274">
    <property type="term" value="C:RES complex"/>
    <property type="evidence" value="ECO:0007669"/>
    <property type="project" value="TreeGrafter"/>
</dbReference>
<dbReference type="Proteomes" id="UP000271889">
    <property type="component" value="Unassembled WGS sequence"/>
</dbReference>
<dbReference type="PANTHER" id="PTHR31809:SF0">
    <property type="entry name" value="BUD13 HOMOLOG"/>
    <property type="match status" value="1"/>
</dbReference>
<feature type="region of interest" description="Disordered" evidence="1">
    <location>
        <begin position="22"/>
        <end position="150"/>
    </location>
</feature>
<organism evidence="2 3">
    <name type="scientific">Cylicostephanus goldi</name>
    <name type="common">Nematode worm</name>
    <dbReference type="NCBI Taxonomy" id="71465"/>
    <lineage>
        <taxon>Eukaryota</taxon>
        <taxon>Metazoa</taxon>
        <taxon>Ecdysozoa</taxon>
        <taxon>Nematoda</taxon>
        <taxon>Chromadorea</taxon>
        <taxon>Rhabditida</taxon>
        <taxon>Rhabditina</taxon>
        <taxon>Rhabditomorpha</taxon>
        <taxon>Strongyloidea</taxon>
        <taxon>Strongylidae</taxon>
        <taxon>Cylicostephanus</taxon>
    </lineage>
</organism>
<feature type="compositionally biased region" description="Basic and acidic residues" evidence="1">
    <location>
        <begin position="132"/>
        <end position="150"/>
    </location>
</feature>
<dbReference type="AlphaFoldDB" id="A0A3P6T9L8"/>
<name>A0A3P6T9L8_CYLGO</name>
<protein>
    <submittedName>
        <fullName evidence="2">Uncharacterized protein</fullName>
    </submittedName>
</protein>
<proteinExistence type="predicted"/>
<dbReference type="PANTHER" id="PTHR31809">
    <property type="entry name" value="BUD13 HOMOLOG"/>
    <property type="match status" value="1"/>
</dbReference>
<evidence type="ECO:0000313" key="3">
    <source>
        <dbReference type="Proteomes" id="UP000271889"/>
    </source>
</evidence>
<dbReference type="EMBL" id="UYRV01026856">
    <property type="protein sequence ID" value="VDK80009.1"/>
    <property type="molecule type" value="Genomic_DNA"/>
</dbReference>
<dbReference type="GO" id="GO:0005684">
    <property type="term" value="C:U2-type spliceosomal complex"/>
    <property type="evidence" value="ECO:0007669"/>
    <property type="project" value="TreeGrafter"/>
</dbReference>